<evidence type="ECO:0000256" key="10">
    <source>
        <dbReference type="SAM" id="MobiDB-lite"/>
    </source>
</evidence>
<evidence type="ECO:0000256" key="7">
    <source>
        <dbReference type="ARBA" id="ARBA00023242"/>
    </source>
</evidence>
<evidence type="ECO:0000313" key="13">
    <source>
        <dbReference type="EMBL" id="WFD01869.1"/>
    </source>
</evidence>
<keyword evidence="5" id="KW-0677">Repeat</keyword>
<dbReference type="InterPro" id="IPR057125">
    <property type="entry name" value="NXF1/2/3/5-like_LRR"/>
</dbReference>
<evidence type="ECO:0000256" key="6">
    <source>
        <dbReference type="ARBA" id="ARBA00022816"/>
    </source>
</evidence>
<evidence type="ECO:0000256" key="5">
    <source>
        <dbReference type="ARBA" id="ARBA00022737"/>
    </source>
</evidence>
<proteinExistence type="inferred from homology"/>
<feature type="domain" description="TAP-C" evidence="12">
    <location>
        <begin position="545"/>
        <end position="599"/>
    </location>
</feature>
<keyword evidence="4" id="KW-0433">Leucine-rich repeat</keyword>
<dbReference type="FunFam" id="3.10.450.50:FF:000013">
    <property type="entry name" value="mRNA export factor mex67"/>
    <property type="match status" value="1"/>
</dbReference>
<feature type="compositionally biased region" description="Low complexity" evidence="10">
    <location>
        <begin position="514"/>
        <end position="532"/>
    </location>
</feature>
<dbReference type="Gene3D" id="3.80.10.10">
    <property type="entry name" value="Ribonuclease Inhibitor"/>
    <property type="match status" value="1"/>
</dbReference>
<feature type="region of interest" description="Disordered" evidence="10">
    <location>
        <begin position="1"/>
        <end position="63"/>
    </location>
</feature>
<dbReference type="InterPro" id="IPR032675">
    <property type="entry name" value="LRR_dom_sf"/>
</dbReference>
<dbReference type="Pfam" id="PF03943">
    <property type="entry name" value="TAP_C"/>
    <property type="match status" value="1"/>
</dbReference>
<dbReference type="GO" id="GO:0042272">
    <property type="term" value="C:nuclear RNA export factor complex"/>
    <property type="evidence" value="ECO:0007669"/>
    <property type="project" value="UniProtKB-ARBA"/>
</dbReference>
<comment type="function">
    <text evidence="8">Involved in the export of mRNA from the nucleus to the cytoplasm.</text>
</comment>
<feature type="region of interest" description="Disordered" evidence="10">
    <location>
        <begin position="514"/>
        <end position="540"/>
    </location>
</feature>
<sequence length="599" mass="64482">MPKRTQREPLAAGALRSAGLLDKEARMPIDDDGAGAPLKRGQRRRLAREAADPLGKRGARRGVNLNGGVRAANQRAGAKSLAERVGADDVRPQTNVVQTLRTFLQQRFDPAAGLLNLENMQQDALLADANIKPPGAPGAHKDLGTAMWKLSGEMFPTLTTLSLAGNALSSLQPLATLGQYLPKLANLSLERNELRWVRDLDVLASKRHGLHALQELLLVGNPMQQNAVDAGNDDGYRRDVLAKFPSLRILDRRPVSDVEHGFSQLFRGRSSKKAGPEAAQVPLRNFPLQLKPGFVDGDAAQVVPEFLSRFFARYDEDRAQLAPVYSANARFSFSLNSSPPPRARAERLMHTLPNQKALVLDRYIDLGSRNILRSHNTKALLRHLHHGAGAIVAFLQRLPKTAHPLHDASKFVVDAWVLPNVDVQAHTSAAERPDALLFIAVHGEFAEAPSQGLRSFDRTFVVAPAPPGSEAAQHGWPCAIVSDMLTIRHYSKPSAWQPESLPVGPVGAEAAAAPAAPGAAPGAAPAGGALPPHLERQEPLPGLAPEQHALALQLAAQTRLAYPFAVQCLGENAWDFAQALANFTALQASQAIPAEAFVP</sequence>
<dbReference type="FunFam" id="1.10.8.10:FF:000018">
    <property type="entry name" value="Nuclear RNA export factor 1"/>
    <property type="match status" value="1"/>
</dbReference>
<dbReference type="InterPro" id="IPR002075">
    <property type="entry name" value="NTF2_dom"/>
</dbReference>
<evidence type="ECO:0000256" key="1">
    <source>
        <dbReference type="ARBA" id="ARBA00004123"/>
    </source>
</evidence>
<feature type="domain" description="NTF2" evidence="11">
    <location>
        <begin position="302"/>
        <end position="487"/>
    </location>
</feature>
<comment type="similarity">
    <text evidence="2">Belongs to the NXF family.</text>
</comment>
<dbReference type="EMBL" id="CP119934">
    <property type="protein sequence ID" value="WFD01869.1"/>
    <property type="molecule type" value="Genomic_DNA"/>
</dbReference>
<evidence type="ECO:0000256" key="8">
    <source>
        <dbReference type="ARBA" id="ARBA00055253"/>
    </source>
</evidence>
<dbReference type="PROSITE" id="PS51450">
    <property type="entry name" value="LRR"/>
    <property type="match status" value="1"/>
</dbReference>
<dbReference type="PANTHER" id="PTHR10662:SF22">
    <property type="entry name" value="NUCLEAR RNA EXPORT FACTOR 1"/>
    <property type="match status" value="1"/>
</dbReference>
<dbReference type="PROSITE" id="PS50177">
    <property type="entry name" value="NTF2_DOMAIN"/>
    <property type="match status" value="1"/>
</dbReference>
<evidence type="ECO:0000259" key="11">
    <source>
        <dbReference type="PROSITE" id="PS50177"/>
    </source>
</evidence>
<dbReference type="SUPFAM" id="SSF54427">
    <property type="entry name" value="NTF2-like"/>
    <property type="match status" value="1"/>
</dbReference>
<comment type="subcellular location">
    <subcellularLocation>
        <location evidence="1">Nucleus</location>
    </subcellularLocation>
</comment>
<dbReference type="Pfam" id="PF22602">
    <property type="entry name" value="NXF_NTF2"/>
    <property type="match status" value="1"/>
</dbReference>
<evidence type="ECO:0000259" key="12">
    <source>
        <dbReference type="PROSITE" id="PS51281"/>
    </source>
</evidence>
<evidence type="ECO:0000256" key="2">
    <source>
        <dbReference type="ARBA" id="ARBA00009285"/>
    </source>
</evidence>
<dbReference type="GO" id="GO:0016973">
    <property type="term" value="P:poly(A)+ mRNA export from nucleus"/>
    <property type="evidence" value="ECO:0007669"/>
    <property type="project" value="TreeGrafter"/>
</dbReference>
<dbReference type="InterPro" id="IPR032710">
    <property type="entry name" value="NTF2-like_dom_sf"/>
</dbReference>
<dbReference type="AlphaFoldDB" id="A0AAF0DXP3"/>
<dbReference type="InterPro" id="IPR018222">
    <property type="entry name" value="Nuclear_transport_factor_2_euk"/>
</dbReference>
<dbReference type="PROSITE" id="PS51281">
    <property type="entry name" value="TAP_C"/>
    <property type="match status" value="1"/>
</dbReference>
<feature type="compositionally biased region" description="Low complexity" evidence="10">
    <location>
        <begin position="10"/>
        <end position="20"/>
    </location>
</feature>
<dbReference type="Gene3D" id="1.10.8.10">
    <property type="entry name" value="DNA helicase RuvA subunit, C-terminal domain"/>
    <property type="match status" value="1"/>
</dbReference>
<evidence type="ECO:0000256" key="9">
    <source>
        <dbReference type="ARBA" id="ARBA00069694"/>
    </source>
</evidence>
<keyword evidence="6" id="KW-0509">mRNA transport</keyword>
<keyword evidence="3" id="KW-0813">Transport</keyword>
<dbReference type="InterPro" id="IPR001611">
    <property type="entry name" value="Leu-rich_rpt"/>
</dbReference>
<reference evidence="13" key="1">
    <citation type="submission" date="2023-03" db="EMBL/GenBank/DDBJ databases">
        <title>Mating type loci evolution in Malassezia.</title>
        <authorList>
            <person name="Coelho M.A."/>
        </authorList>
    </citation>
    <scope>NUCLEOTIDE SEQUENCE</scope>
    <source>
        <strain evidence="13">CBS 7876</strain>
    </source>
</reference>
<dbReference type="Proteomes" id="UP001214603">
    <property type="component" value="Chromosome 1"/>
</dbReference>
<dbReference type="PANTHER" id="PTHR10662">
    <property type="entry name" value="NUCLEAR RNA EXPORT FACTOR"/>
    <property type="match status" value="1"/>
</dbReference>
<organism evidence="13 14">
    <name type="scientific">Malassezia obtusa</name>
    <dbReference type="NCBI Taxonomy" id="76774"/>
    <lineage>
        <taxon>Eukaryota</taxon>
        <taxon>Fungi</taxon>
        <taxon>Dikarya</taxon>
        <taxon>Basidiomycota</taxon>
        <taxon>Ustilaginomycotina</taxon>
        <taxon>Malasseziomycetes</taxon>
        <taxon>Malasseziales</taxon>
        <taxon>Malasseziaceae</taxon>
        <taxon>Malassezia</taxon>
    </lineage>
</organism>
<keyword evidence="7" id="KW-0539">Nucleus</keyword>
<dbReference type="InterPro" id="IPR005637">
    <property type="entry name" value="TAP_C_dom"/>
</dbReference>
<dbReference type="InterPro" id="IPR030217">
    <property type="entry name" value="NXF_fam"/>
</dbReference>
<protein>
    <recommendedName>
        <fullName evidence="9">mRNA export factor MEX67</fullName>
    </recommendedName>
</protein>
<evidence type="ECO:0000256" key="4">
    <source>
        <dbReference type="ARBA" id="ARBA00022614"/>
    </source>
</evidence>
<evidence type="ECO:0000256" key="3">
    <source>
        <dbReference type="ARBA" id="ARBA00022448"/>
    </source>
</evidence>
<dbReference type="GO" id="GO:0003723">
    <property type="term" value="F:RNA binding"/>
    <property type="evidence" value="ECO:0007669"/>
    <property type="project" value="TreeGrafter"/>
</dbReference>
<evidence type="ECO:0000313" key="14">
    <source>
        <dbReference type="Proteomes" id="UP001214603"/>
    </source>
</evidence>
<gene>
    <name evidence="13" type="primary">MEX67</name>
    <name evidence="13" type="ORF">MOBT1_000549</name>
</gene>
<dbReference type="SMART" id="SM00804">
    <property type="entry name" value="TAP_C"/>
    <property type="match status" value="1"/>
</dbReference>
<accession>A0AAF0DXP3</accession>
<dbReference type="InterPro" id="IPR009060">
    <property type="entry name" value="UBA-like_sf"/>
</dbReference>
<keyword evidence="14" id="KW-1185">Reference proteome</keyword>
<name>A0AAF0DXP3_9BASI</name>
<dbReference type="SUPFAM" id="SSF46934">
    <property type="entry name" value="UBA-like"/>
    <property type="match status" value="1"/>
</dbReference>
<dbReference type="CDD" id="cd14342">
    <property type="entry name" value="UBA_TAP-C"/>
    <property type="match status" value="1"/>
</dbReference>
<dbReference type="Pfam" id="PF24048">
    <property type="entry name" value="LRR_NXF1-5"/>
    <property type="match status" value="1"/>
</dbReference>
<dbReference type="Gene3D" id="3.10.450.50">
    <property type="match status" value="1"/>
</dbReference>
<dbReference type="SUPFAM" id="SSF52058">
    <property type="entry name" value="L domain-like"/>
    <property type="match status" value="1"/>
</dbReference>